<feature type="transmembrane region" description="Helical" evidence="1">
    <location>
        <begin position="77"/>
        <end position="96"/>
    </location>
</feature>
<evidence type="ECO:0000256" key="1">
    <source>
        <dbReference type="SAM" id="Phobius"/>
    </source>
</evidence>
<dbReference type="AlphaFoldDB" id="A0A0E9S689"/>
<evidence type="ECO:0000313" key="2">
    <source>
        <dbReference type="EMBL" id="JAH36190.1"/>
    </source>
</evidence>
<keyword evidence="1" id="KW-0472">Membrane</keyword>
<reference evidence="2" key="1">
    <citation type="submission" date="2014-11" db="EMBL/GenBank/DDBJ databases">
        <authorList>
            <person name="Amaro Gonzalez C."/>
        </authorList>
    </citation>
    <scope>NUCLEOTIDE SEQUENCE</scope>
</reference>
<keyword evidence="1" id="KW-1133">Transmembrane helix</keyword>
<keyword evidence="1" id="KW-0812">Transmembrane</keyword>
<sequence length="110" mass="13145">MQVDCRCLKMNECQTRPFVDSQSDKNTSKYIFTQNTKCSTLISIKIIYKILAPKMYQNEIQYFVYLKYKDTFLAPRFIIAVVMACSDFVLLFQHSFHSSFFVWKAKMLHW</sequence>
<dbReference type="EMBL" id="GBXM01072387">
    <property type="protein sequence ID" value="JAH36190.1"/>
    <property type="molecule type" value="Transcribed_RNA"/>
</dbReference>
<proteinExistence type="predicted"/>
<reference evidence="2" key="2">
    <citation type="journal article" date="2015" name="Fish Shellfish Immunol.">
        <title>Early steps in the European eel (Anguilla anguilla)-Vibrio vulnificus interaction in the gills: Role of the RtxA13 toxin.</title>
        <authorList>
            <person name="Callol A."/>
            <person name="Pajuelo D."/>
            <person name="Ebbesson L."/>
            <person name="Teles M."/>
            <person name="MacKenzie S."/>
            <person name="Amaro C."/>
        </authorList>
    </citation>
    <scope>NUCLEOTIDE SEQUENCE</scope>
</reference>
<name>A0A0E9S689_ANGAN</name>
<organism evidence="2">
    <name type="scientific">Anguilla anguilla</name>
    <name type="common">European freshwater eel</name>
    <name type="synonym">Muraena anguilla</name>
    <dbReference type="NCBI Taxonomy" id="7936"/>
    <lineage>
        <taxon>Eukaryota</taxon>
        <taxon>Metazoa</taxon>
        <taxon>Chordata</taxon>
        <taxon>Craniata</taxon>
        <taxon>Vertebrata</taxon>
        <taxon>Euteleostomi</taxon>
        <taxon>Actinopterygii</taxon>
        <taxon>Neopterygii</taxon>
        <taxon>Teleostei</taxon>
        <taxon>Anguilliformes</taxon>
        <taxon>Anguillidae</taxon>
        <taxon>Anguilla</taxon>
    </lineage>
</organism>
<protein>
    <submittedName>
        <fullName evidence="2">Uncharacterized protein</fullName>
    </submittedName>
</protein>
<accession>A0A0E9S689</accession>